<dbReference type="AlphaFoldDB" id="A0A9D4IZW5"/>
<proteinExistence type="predicted"/>
<dbReference type="Proteomes" id="UP000828390">
    <property type="component" value="Unassembled WGS sequence"/>
</dbReference>
<evidence type="ECO:0000313" key="2">
    <source>
        <dbReference type="EMBL" id="KAH3793130.1"/>
    </source>
</evidence>
<reference evidence="2" key="1">
    <citation type="journal article" date="2019" name="bioRxiv">
        <title>The Genome of the Zebra Mussel, Dreissena polymorpha: A Resource for Invasive Species Research.</title>
        <authorList>
            <person name="McCartney M.A."/>
            <person name="Auch B."/>
            <person name="Kono T."/>
            <person name="Mallez S."/>
            <person name="Zhang Y."/>
            <person name="Obille A."/>
            <person name="Becker A."/>
            <person name="Abrahante J.E."/>
            <person name="Garbe J."/>
            <person name="Badalamenti J.P."/>
            <person name="Herman A."/>
            <person name="Mangelson H."/>
            <person name="Liachko I."/>
            <person name="Sullivan S."/>
            <person name="Sone E.D."/>
            <person name="Koren S."/>
            <person name="Silverstein K.A.T."/>
            <person name="Beckman K.B."/>
            <person name="Gohl D.M."/>
        </authorList>
    </citation>
    <scope>NUCLEOTIDE SEQUENCE</scope>
    <source>
        <strain evidence="2">Duluth1</strain>
        <tissue evidence="2">Whole animal</tissue>
    </source>
</reference>
<name>A0A9D4IZW5_DREPO</name>
<dbReference type="EMBL" id="JAIWYP010000007">
    <property type="protein sequence ID" value="KAH3793130.1"/>
    <property type="molecule type" value="Genomic_DNA"/>
</dbReference>
<evidence type="ECO:0000256" key="1">
    <source>
        <dbReference type="SAM" id="MobiDB-lite"/>
    </source>
</evidence>
<comment type="caution">
    <text evidence="2">The sequence shown here is derived from an EMBL/GenBank/DDBJ whole genome shotgun (WGS) entry which is preliminary data.</text>
</comment>
<reference evidence="2" key="2">
    <citation type="submission" date="2020-11" db="EMBL/GenBank/DDBJ databases">
        <authorList>
            <person name="McCartney M.A."/>
            <person name="Auch B."/>
            <person name="Kono T."/>
            <person name="Mallez S."/>
            <person name="Becker A."/>
            <person name="Gohl D.M."/>
            <person name="Silverstein K.A.T."/>
            <person name="Koren S."/>
            <person name="Bechman K.B."/>
            <person name="Herman A."/>
            <person name="Abrahante J.E."/>
            <person name="Garbe J."/>
        </authorList>
    </citation>
    <scope>NUCLEOTIDE SEQUENCE</scope>
    <source>
        <strain evidence="2">Duluth1</strain>
        <tissue evidence="2">Whole animal</tissue>
    </source>
</reference>
<sequence>MACAMCKKPFEARAKGFKRKPLINKKRSEIDIGDLFDIDVTPGAKERFLCDKCDQLTSIATRGNTAKNQLFEASSEKKLLKEKKDTVNATKATKRAVYQHTVNVNAQKKAASESSTIACGGLDSEETETS</sequence>
<organism evidence="2 3">
    <name type="scientific">Dreissena polymorpha</name>
    <name type="common">Zebra mussel</name>
    <name type="synonym">Mytilus polymorpha</name>
    <dbReference type="NCBI Taxonomy" id="45954"/>
    <lineage>
        <taxon>Eukaryota</taxon>
        <taxon>Metazoa</taxon>
        <taxon>Spiralia</taxon>
        <taxon>Lophotrochozoa</taxon>
        <taxon>Mollusca</taxon>
        <taxon>Bivalvia</taxon>
        <taxon>Autobranchia</taxon>
        <taxon>Heteroconchia</taxon>
        <taxon>Euheterodonta</taxon>
        <taxon>Imparidentia</taxon>
        <taxon>Neoheterodontei</taxon>
        <taxon>Myida</taxon>
        <taxon>Dreissenoidea</taxon>
        <taxon>Dreissenidae</taxon>
        <taxon>Dreissena</taxon>
    </lineage>
</organism>
<accession>A0A9D4IZW5</accession>
<evidence type="ECO:0000313" key="3">
    <source>
        <dbReference type="Proteomes" id="UP000828390"/>
    </source>
</evidence>
<keyword evidence="3" id="KW-1185">Reference proteome</keyword>
<feature type="region of interest" description="Disordered" evidence="1">
    <location>
        <begin position="110"/>
        <end position="130"/>
    </location>
</feature>
<protein>
    <submittedName>
        <fullName evidence="2">Uncharacterized protein</fullName>
    </submittedName>
</protein>
<gene>
    <name evidence="2" type="ORF">DPMN_146635</name>
</gene>